<keyword evidence="1" id="KW-1133">Transmembrane helix</keyword>
<dbReference type="InterPro" id="IPR010559">
    <property type="entry name" value="Sig_transdc_His_kin_internal"/>
</dbReference>
<dbReference type="Pfam" id="PF06580">
    <property type="entry name" value="His_kinase"/>
    <property type="match status" value="1"/>
</dbReference>
<keyword evidence="1" id="KW-0812">Transmembrane</keyword>
<name>A0A7G8BNH3_9BACT</name>
<dbReference type="RefSeq" id="WP_186745968.1">
    <property type="nucleotide sequence ID" value="NZ_CP060394.1"/>
</dbReference>
<keyword evidence="4" id="KW-1185">Reference proteome</keyword>
<keyword evidence="1" id="KW-0472">Membrane</keyword>
<sequence length="347" mass="40244">MTYRGTRYRMSYRTLLVPWCLHFMLWGIFCLILWWKFRPFIKRSTTKSILLWVAPLSVFVSVLEEAIWVACQPQIPLGMHKWTYWHRLQYFLDSELLDNLIIFWVTFCLFRVILTYQSFREREFVAAQQLTQAQLRALRMQLNPHFLFNTMNSVSSLMRSDMEAADQVLEQLSSMLRITLDRGDQQLVPLTEEVDFIQLYLGIQRTRFHGTVHHYVAIEPEALDALVPTMILQPIVENAYVHGVAKTAGEAFIGIEAQTHEGQLRICVRNSGKGLALRSAAETAKERVGVANVKARLELHYGNAQCFELKEYADGEVQAILLLPLQYPARLTDKNLEYAYDNPGDHR</sequence>
<dbReference type="InterPro" id="IPR036890">
    <property type="entry name" value="HATPase_C_sf"/>
</dbReference>
<keyword evidence="3" id="KW-0418">Kinase</keyword>
<evidence type="ECO:0000313" key="4">
    <source>
        <dbReference type="Proteomes" id="UP000515312"/>
    </source>
</evidence>
<reference evidence="3 4" key="1">
    <citation type="submission" date="2020-08" db="EMBL/GenBank/DDBJ databases">
        <title>Edaphobacter telluris sp. nov. and Acidobacterium dinghuensis sp. nov., two acidobacteria isolated from forest soil.</title>
        <authorList>
            <person name="Fu J."/>
            <person name="Qiu L."/>
        </authorList>
    </citation>
    <scope>NUCLEOTIDE SEQUENCE [LARGE SCALE GENOMIC DNA]</scope>
    <source>
        <strain evidence="3">4Y35</strain>
    </source>
</reference>
<feature type="transmembrane region" description="Helical" evidence="1">
    <location>
        <begin position="49"/>
        <end position="70"/>
    </location>
</feature>
<dbReference type="PANTHER" id="PTHR34220">
    <property type="entry name" value="SENSOR HISTIDINE KINASE YPDA"/>
    <property type="match status" value="1"/>
</dbReference>
<dbReference type="Proteomes" id="UP000515312">
    <property type="component" value="Chromosome"/>
</dbReference>
<feature type="domain" description="Signal transduction histidine kinase internal region" evidence="2">
    <location>
        <begin position="133"/>
        <end position="209"/>
    </location>
</feature>
<organism evidence="3 4">
    <name type="scientific">Alloacidobacterium dinghuense</name>
    <dbReference type="NCBI Taxonomy" id="2763107"/>
    <lineage>
        <taxon>Bacteria</taxon>
        <taxon>Pseudomonadati</taxon>
        <taxon>Acidobacteriota</taxon>
        <taxon>Terriglobia</taxon>
        <taxon>Terriglobales</taxon>
        <taxon>Acidobacteriaceae</taxon>
        <taxon>Alloacidobacterium</taxon>
    </lineage>
</organism>
<feature type="transmembrane region" description="Helical" evidence="1">
    <location>
        <begin position="96"/>
        <end position="114"/>
    </location>
</feature>
<protein>
    <submittedName>
        <fullName evidence="3">Histidine kinase</fullName>
    </submittedName>
</protein>
<dbReference type="EMBL" id="CP060394">
    <property type="protein sequence ID" value="QNI34093.1"/>
    <property type="molecule type" value="Genomic_DNA"/>
</dbReference>
<gene>
    <name evidence="3" type="ORF">H7849_09400</name>
</gene>
<evidence type="ECO:0000313" key="3">
    <source>
        <dbReference type="EMBL" id="QNI34093.1"/>
    </source>
</evidence>
<dbReference type="KEGG" id="adin:H7849_09400"/>
<proteinExistence type="predicted"/>
<dbReference type="GO" id="GO:0000155">
    <property type="term" value="F:phosphorelay sensor kinase activity"/>
    <property type="evidence" value="ECO:0007669"/>
    <property type="project" value="InterPro"/>
</dbReference>
<accession>A0A7G8BNH3</accession>
<dbReference type="Gene3D" id="3.30.565.10">
    <property type="entry name" value="Histidine kinase-like ATPase, C-terminal domain"/>
    <property type="match status" value="1"/>
</dbReference>
<dbReference type="PANTHER" id="PTHR34220:SF7">
    <property type="entry name" value="SENSOR HISTIDINE KINASE YPDA"/>
    <property type="match status" value="1"/>
</dbReference>
<dbReference type="SUPFAM" id="SSF55874">
    <property type="entry name" value="ATPase domain of HSP90 chaperone/DNA topoisomerase II/histidine kinase"/>
    <property type="match status" value="1"/>
</dbReference>
<evidence type="ECO:0000256" key="1">
    <source>
        <dbReference type="SAM" id="Phobius"/>
    </source>
</evidence>
<feature type="transmembrane region" description="Helical" evidence="1">
    <location>
        <begin position="16"/>
        <end position="37"/>
    </location>
</feature>
<evidence type="ECO:0000259" key="2">
    <source>
        <dbReference type="Pfam" id="PF06580"/>
    </source>
</evidence>
<keyword evidence="3" id="KW-0808">Transferase</keyword>
<dbReference type="AlphaFoldDB" id="A0A7G8BNH3"/>
<dbReference type="InterPro" id="IPR050640">
    <property type="entry name" value="Bact_2-comp_sensor_kinase"/>
</dbReference>
<dbReference type="GO" id="GO:0016020">
    <property type="term" value="C:membrane"/>
    <property type="evidence" value="ECO:0007669"/>
    <property type="project" value="InterPro"/>
</dbReference>